<dbReference type="GO" id="GO:0008939">
    <property type="term" value="F:nicotinate-nucleotide-dimethylbenzimidazole phosphoribosyltransferase activity"/>
    <property type="evidence" value="ECO:0007669"/>
    <property type="project" value="UniProtKB-UniRule"/>
</dbReference>
<evidence type="ECO:0000256" key="5">
    <source>
        <dbReference type="ARBA" id="ARBA00022573"/>
    </source>
</evidence>
<dbReference type="AlphaFoldDB" id="A0A5C1NGD3"/>
<evidence type="ECO:0000256" key="8">
    <source>
        <dbReference type="ARBA" id="ARBA00030686"/>
    </source>
</evidence>
<dbReference type="Pfam" id="PF02277">
    <property type="entry name" value="DBI_PRT"/>
    <property type="match status" value="1"/>
</dbReference>
<dbReference type="InterPro" id="IPR003200">
    <property type="entry name" value="Nict_dMeBzImd_PRibTrfase"/>
</dbReference>
<dbReference type="NCBIfam" id="TIGR03160">
    <property type="entry name" value="cobT_DBIPRT"/>
    <property type="match status" value="1"/>
</dbReference>
<dbReference type="InterPro" id="IPR036087">
    <property type="entry name" value="Nict_dMeBzImd_PRibTrfase_sf"/>
</dbReference>
<dbReference type="InterPro" id="IPR017846">
    <property type="entry name" value="Nict_dMeBzImd_PRibTrfase_bact"/>
</dbReference>
<feature type="active site" description="Proton acceptor" evidence="10">
    <location>
        <position position="322"/>
    </location>
</feature>
<dbReference type="EMBL" id="CP038437">
    <property type="protein sequence ID" value="QEM82306.1"/>
    <property type="molecule type" value="Genomic_DNA"/>
</dbReference>
<evidence type="ECO:0000256" key="6">
    <source>
        <dbReference type="ARBA" id="ARBA00022676"/>
    </source>
</evidence>
<dbReference type="Gene3D" id="1.10.1610.10">
    <property type="match status" value="1"/>
</dbReference>
<comment type="function">
    <text evidence="10">Catalyzes the synthesis of alpha-ribazole-5'-phosphate from nicotinate mononucleotide (NAMN) and 5,6-dimethylbenzimidazole (DMB).</text>
</comment>
<evidence type="ECO:0000256" key="10">
    <source>
        <dbReference type="HAMAP-Rule" id="MF_00230"/>
    </source>
</evidence>
<proteinExistence type="inferred from homology"/>
<evidence type="ECO:0000256" key="9">
    <source>
        <dbReference type="ARBA" id="ARBA00047340"/>
    </source>
</evidence>
<evidence type="ECO:0000313" key="11">
    <source>
        <dbReference type="EMBL" id="QEM82306.1"/>
    </source>
</evidence>
<comment type="pathway">
    <text evidence="1 10">Nucleoside biosynthesis; alpha-ribazole biosynthesis; alpha-ribazole from 5,6-dimethylbenzimidazole: step 1/2.</text>
</comment>
<evidence type="ECO:0000256" key="7">
    <source>
        <dbReference type="ARBA" id="ARBA00022679"/>
    </source>
</evidence>
<dbReference type="PANTHER" id="PTHR43463">
    <property type="entry name" value="NICOTINATE-NUCLEOTIDE--DIMETHYLBENZIMIDAZOLE PHOSPHORIBOSYLTRANSFERASE"/>
    <property type="match status" value="1"/>
</dbReference>
<dbReference type="PANTHER" id="PTHR43463:SF1">
    <property type="entry name" value="NICOTINATE-NUCLEOTIDE--DIMETHYLBENZIMIDAZOLE PHOSPHORIBOSYLTRANSFERASE"/>
    <property type="match status" value="1"/>
</dbReference>
<dbReference type="InterPro" id="IPR023195">
    <property type="entry name" value="Nict_dMeBzImd_PRibTrfase_N"/>
</dbReference>
<dbReference type="EC" id="2.4.2.21" evidence="3 10"/>
<gene>
    <name evidence="10 11" type="primary">cobT</name>
    <name evidence="11" type="ORF">E4T21_12710</name>
</gene>
<protein>
    <recommendedName>
        <fullName evidence="4 10">Nicotinate-nucleotide--dimethylbenzimidazole phosphoribosyltransferase</fullName>
        <shortName evidence="10">NN:DBI PRT</shortName>
        <ecNumber evidence="3 10">2.4.2.21</ecNumber>
    </recommendedName>
    <alternativeName>
        <fullName evidence="8 10">N(1)-alpha-phosphoribosyltransferase</fullName>
    </alternativeName>
</protein>
<dbReference type="CDD" id="cd02439">
    <property type="entry name" value="DMB-PRT_CobT"/>
    <property type="match status" value="1"/>
</dbReference>
<dbReference type="HAMAP" id="MF_00230">
    <property type="entry name" value="CobT"/>
    <property type="match status" value="1"/>
</dbReference>
<evidence type="ECO:0000256" key="4">
    <source>
        <dbReference type="ARBA" id="ARBA00015486"/>
    </source>
</evidence>
<comment type="similarity">
    <text evidence="2 10">Belongs to the CobT family.</text>
</comment>
<dbReference type="FunFam" id="3.40.50.10210:FF:000001">
    <property type="entry name" value="Nicotinate-nucleotide--dimethylbenzimidazole phosphoribosyltransferase"/>
    <property type="match status" value="1"/>
</dbReference>
<name>A0A5C1NGD3_9GAMM</name>
<evidence type="ECO:0000256" key="3">
    <source>
        <dbReference type="ARBA" id="ARBA00011991"/>
    </source>
</evidence>
<dbReference type="GO" id="GO:0009236">
    <property type="term" value="P:cobalamin biosynthetic process"/>
    <property type="evidence" value="ECO:0007669"/>
    <property type="project" value="UniProtKB-UniRule"/>
</dbReference>
<keyword evidence="5 10" id="KW-0169">Cobalamin biosynthesis</keyword>
<evidence type="ECO:0000256" key="1">
    <source>
        <dbReference type="ARBA" id="ARBA00005049"/>
    </source>
</evidence>
<comment type="catalytic activity">
    <reaction evidence="9 10">
        <text>5,6-dimethylbenzimidazole + nicotinate beta-D-ribonucleotide = alpha-ribazole 5'-phosphate + nicotinate + H(+)</text>
        <dbReference type="Rhea" id="RHEA:11196"/>
        <dbReference type="ChEBI" id="CHEBI:15378"/>
        <dbReference type="ChEBI" id="CHEBI:15890"/>
        <dbReference type="ChEBI" id="CHEBI:32544"/>
        <dbReference type="ChEBI" id="CHEBI:57502"/>
        <dbReference type="ChEBI" id="CHEBI:57918"/>
        <dbReference type="EC" id="2.4.2.21"/>
    </reaction>
</comment>
<accession>A0A5C1NGD3</accession>
<dbReference type="Gene3D" id="3.40.50.10210">
    <property type="match status" value="1"/>
</dbReference>
<evidence type="ECO:0000256" key="2">
    <source>
        <dbReference type="ARBA" id="ARBA00007110"/>
    </source>
</evidence>
<keyword evidence="7 10" id="KW-0808">Transferase</keyword>
<dbReference type="NCBIfam" id="NF000996">
    <property type="entry name" value="PRK00105.1"/>
    <property type="match status" value="1"/>
</dbReference>
<dbReference type="RefSeq" id="WP_149285415.1">
    <property type="nucleotide sequence ID" value="NZ_CP038437.2"/>
</dbReference>
<organism evidence="11 12">
    <name type="scientific">Halomonas binhaiensis</name>
    <dbReference type="NCBI Taxonomy" id="2562282"/>
    <lineage>
        <taxon>Bacteria</taxon>
        <taxon>Pseudomonadati</taxon>
        <taxon>Pseudomonadota</taxon>
        <taxon>Gammaproteobacteria</taxon>
        <taxon>Oceanospirillales</taxon>
        <taxon>Halomonadaceae</taxon>
        <taxon>Halomonas</taxon>
    </lineage>
</organism>
<sequence length="393" mass="40589">MSDLNTLLQRIQPADASARERAQARLDMLTKPPGSLGRLEHLVADLAAISGEGLPRVDPPAVLVFAADHGVAEEGVSAFPQAVTAQMVTNFANGGAAINVFARQVGARLEVIDVGVATPYEMRPGEDRGAVVVDRVRAGSGNIAREDAMTREQALAALMVGSRAVDRAREAGCRCLILGEMGIANTTSSSALLAAFTGVAPEQVVGRGTGIDDAGLKHKCDVIATALGRGTCADDALATLARLGGLEIAAMVGAFLAGAAARLPVLVDGFIATVAALTACRLCPAVRDYLIFGHLSQEAGHGHALSAVGGNPLLQLDLRLGEGSGAALAYPLLDAACRMLAEMATFDDAGVAKGDEEQEQAMVEATGSAAEKASLEQVNMEQVNMEQVNMERK</sequence>
<reference evidence="11" key="1">
    <citation type="submission" date="2021-02" db="EMBL/GenBank/DDBJ databases">
        <title>Strain Y2R2, a novel species of the genus Halomonas.</title>
        <authorList>
            <person name="Huang H."/>
        </authorList>
    </citation>
    <scope>NUCLEOTIDE SEQUENCE</scope>
    <source>
        <strain evidence="11">Y2R2</strain>
    </source>
</reference>
<keyword evidence="6 10" id="KW-0328">Glycosyltransferase</keyword>
<evidence type="ECO:0000313" key="12">
    <source>
        <dbReference type="Proteomes" id="UP000324285"/>
    </source>
</evidence>
<dbReference type="OrthoDB" id="9781491at2"/>
<dbReference type="Proteomes" id="UP000324285">
    <property type="component" value="Chromosome"/>
</dbReference>
<keyword evidence="12" id="KW-1185">Reference proteome</keyword>
<dbReference type="UniPathway" id="UPA00061">
    <property type="reaction ID" value="UER00516"/>
</dbReference>
<dbReference type="SUPFAM" id="SSF52733">
    <property type="entry name" value="Nicotinate mononucleotide:5,6-dimethylbenzimidazole phosphoribosyltransferase (CobT)"/>
    <property type="match status" value="1"/>
</dbReference>
<dbReference type="KEGG" id="hbh:E4T21_12710"/>